<gene>
    <name evidence="1" type="ORF">LACBIDRAFT_299431</name>
</gene>
<dbReference type="HOGENOM" id="CLU_1635699_0_0_1"/>
<proteinExistence type="predicted"/>
<keyword evidence="2" id="KW-1185">Reference proteome</keyword>
<evidence type="ECO:0000313" key="1">
    <source>
        <dbReference type="EMBL" id="EDR06974.1"/>
    </source>
</evidence>
<name>B0DEP3_LACBS</name>
<protein>
    <submittedName>
        <fullName evidence="1">Predicted protein</fullName>
    </submittedName>
</protein>
<dbReference type="AlphaFoldDB" id="B0DEP3"/>
<dbReference type="RefSeq" id="XP_001882347.1">
    <property type="nucleotide sequence ID" value="XM_001882312.1"/>
</dbReference>
<accession>B0DEP3</accession>
<sequence>MKVDLRLSLKFHPSLHKQLVYTSQLTIPSLRRGSQALLTFLATDVDCWEGHSNPTDARLHFGVWSLGGNSRWKGGEVLFVHERILWTRLETTFSDRERRRQLSCRGRMHLEPQSSSPIFPFVGFPKVRGSPQASQRRPQVAVFPKRPLHRCWLGFRHRFLKL</sequence>
<organism evidence="2">
    <name type="scientific">Laccaria bicolor (strain S238N-H82 / ATCC MYA-4686)</name>
    <name type="common">Bicoloured deceiver</name>
    <name type="synonym">Laccaria laccata var. bicolor</name>
    <dbReference type="NCBI Taxonomy" id="486041"/>
    <lineage>
        <taxon>Eukaryota</taxon>
        <taxon>Fungi</taxon>
        <taxon>Dikarya</taxon>
        <taxon>Basidiomycota</taxon>
        <taxon>Agaricomycotina</taxon>
        <taxon>Agaricomycetes</taxon>
        <taxon>Agaricomycetidae</taxon>
        <taxon>Agaricales</taxon>
        <taxon>Agaricineae</taxon>
        <taxon>Hydnangiaceae</taxon>
        <taxon>Laccaria</taxon>
    </lineage>
</organism>
<dbReference type="GeneID" id="6077974"/>
<dbReference type="EMBL" id="DS547106">
    <property type="protein sequence ID" value="EDR06974.1"/>
    <property type="molecule type" value="Genomic_DNA"/>
</dbReference>
<reference evidence="1 2" key="1">
    <citation type="journal article" date="2008" name="Nature">
        <title>The genome of Laccaria bicolor provides insights into mycorrhizal symbiosis.</title>
        <authorList>
            <person name="Martin F."/>
            <person name="Aerts A."/>
            <person name="Ahren D."/>
            <person name="Brun A."/>
            <person name="Danchin E.G.J."/>
            <person name="Duchaussoy F."/>
            <person name="Gibon J."/>
            <person name="Kohler A."/>
            <person name="Lindquist E."/>
            <person name="Pereda V."/>
            <person name="Salamov A."/>
            <person name="Shapiro H.J."/>
            <person name="Wuyts J."/>
            <person name="Blaudez D."/>
            <person name="Buee M."/>
            <person name="Brokstein P."/>
            <person name="Canbaeck B."/>
            <person name="Cohen D."/>
            <person name="Courty P.E."/>
            <person name="Coutinho P.M."/>
            <person name="Delaruelle C."/>
            <person name="Detter J.C."/>
            <person name="Deveau A."/>
            <person name="DiFazio S."/>
            <person name="Duplessis S."/>
            <person name="Fraissinet-Tachet L."/>
            <person name="Lucic E."/>
            <person name="Frey-Klett P."/>
            <person name="Fourrey C."/>
            <person name="Feussner I."/>
            <person name="Gay G."/>
            <person name="Grimwood J."/>
            <person name="Hoegger P.J."/>
            <person name="Jain P."/>
            <person name="Kilaru S."/>
            <person name="Labbe J."/>
            <person name="Lin Y.C."/>
            <person name="Legue V."/>
            <person name="Le Tacon F."/>
            <person name="Marmeisse R."/>
            <person name="Melayah D."/>
            <person name="Montanini B."/>
            <person name="Muratet M."/>
            <person name="Nehls U."/>
            <person name="Niculita-Hirzel H."/>
            <person name="Oudot-Le Secq M.P."/>
            <person name="Peter M."/>
            <person name="Quesneville H."/>
            <person name="Rajashekar B."/>
            <person name="Reich M."/>
            <person name="Rouhier N."/>
            <person name="Schmutz J."/>
            <person name="Yin T."/>
            <person name="Chalot M."/>
            <person name="Henrissat B."/>
            <person name="Kuees U."/>
            <person name="Lucas S."/>
            <person name="Van de Peer Y."/>
            <person name="Podila G.K."/>
            <person name="Polle A."/>
            <person name="Pukkila P.J."/>
            <person name="Richardson P.M."/>
            <person name="Rouze P."/>
            <person name="Sanders I.R."/>
            <person name="Stajich J.E."/>
            <person name="Tunlid A."/>
            <person name="Tuskan G."/>
            <person name="Grigoriev I.V."/>
        </authorList>
    </citation>
    <scope>NUCLEOTIDE SEQUENCE [LARGE SCALE GENOMIC DNA]</scope>
    <source>
        <strain evidence="2">S238N-H82 / ATCC MYA-4686</strain>
    </source>
</reference>
<dbReference type="InParanoid" id="B0DEP3"/>
<evidence type="ECO:0000313" key="2">
    <source>
        <dbReference type="Proteomes" id="UP000001194"/>
    </source>
</evidence>
<dbReference type="Proteomes" id="UP000001194">
    <property type="component" value="Unassembled WGS sequence"/>
</dbReference>
<dbReference type="KEGG" id="lbc:LACBIDRAFT_299431"/>